<protein>
    <submittedName>
        <fullName evidence="1">Uncharacterized protein</fullName>
    </submittedName>
</protein>
<dbReference type="Proteomes" id="UP000023152">
    <property type="component" value="Unassembled WGS sequence"/>
</dbReference>
<organism evidence="1 2">
    <name type="scientific">Reticulomyxa filosa</name>
    <dbReference type="NCBI Taxonomy" id="46433"/>
    <lineage>
        <taxon>Eukaryota</taxon>
        <taxon>Sar</taxon>
        <taxon>Rhizaria</taxon>
        <taxon>Retaria</taxon>
        <taxon>Foraminifera</taxon>
        <taxon>Monothalamids</taxon>
        <taxon>Reticulomyxidae</taxon>
        <taxon>Reticulomyxa</taxon>
    </lineage>
</organism>
<gene>
    <name evidence="1" type="ORF">RFI_39929</name>
</gene>
<dbReference type="EMBL" id="ASPP01049197">
    <property type="protein sequence ID" value="ETN97601.1"/>
    <property type="molecule type" value="Genomic_DNA"/>
</dbReference>
<reference evidence="1 2" key="1">
    <citation type="journal article" date="2013" name="Curr. Biol.">
        <title>The Genome of the Foraminiferan Reticulomyxa filosa.</title>
        <authorList>
            <person name="Glockner G."/>
            <person name="Hulsmann N."/>
            <person name="Schleicher M."/>
            <person name="Noegel A.A."/>
            <person name="Eichinger L."/>
            <person name="Gallinger C."/>
            <person name="Pawlowski J."/>
            <person name="Sierra R."/>
            <person name="Euteneuer U."/>
            <person name="Pillet L."/>
            <person name="Moustafa A."/>
            <person name="Platzer M."/>
            <person name="Groth M."/>
            <person name="Szafranski K."/>
            <person name="Schliwa M."/>
        </authorList>
    </citation>
    <scope>NUCLEOTIDE SEQUENCE [LARGE SCALE GENOMIC DNA]</scope>
</reference>
<sequence length="183" mass="21425">MYLQSQQQYSDWHAILSFNSLQLKSLRPLHIFVIMLFVIPQMSTRQRCMKVFPRYNWYGLRVDLVEKIKNVVYYMSSKIGRKYLVSLIRMPFEKRLKQFELVCCLLFLLLQQLEYAKSTGGVGDEPQMKKKRICKNTEANLLINAKTYEKIGTGNNIGSSTISGVPFTFNQTQIGGYYYKDEM</sequence>
<evidence type="ECO:0000313" key="2">
    <source>
        <dbReference type="Proteomes" id="UP000023152"/>
    </source>
</evidence>
<comment type="caution">
    <text evidence="1">The sequence shown here is derived from an EMBL/GenBank/DDBJ whole genome shotgun (WGS) entry which is preliminary data.</text>
</comment>
<dbReference type="AlphaFoldDB" id="X6L907"/>
<keyword evidence="2" id="KW-1185">Reference proteome</keyword>
<evidence type="ECO:0000313" key="1">
    <source>
        <dbReference type="EMBL" id="ETN97601.1"/>
    </source>
</evidence>
<proteinExistence type="predicted"/>
<accession>X6L907</accession>
<name>X6L907_RETFI</name>